<keyword evidence="1" id="KW-1133">Transmembrane helix</keyword>
<evidence type="ECO:0000256" key="1">
    <source>
        <dbReference type="SAM" id="Phobius"/>
    </source>
</evidence>
<dbReference type="EMBL" id="LBQB01000001">
    <property type="protein sequence ID" value="KKP70364.1"/>
    <property type="molecule type" value="Genomic_DNA"/>
</dbReference>
<evidence type="ECO:0000313" key="3">
    <source>
        <dbReference type="Proteomes" id="UP000034581"/>
    </source>
</evidence>
<accession>A0A0G0BLI4</accession>
<feature type="transmembrane region" description="Helical" evidence="1">
    <location>
        <begin position="69"/>
        <end position="92"/>
    </location>
</feature>
<feature type="transmembrane region" description="Helical" evidence="1">
    <location>
        <begin position="21"/>
        <end position="49"/>
    </location>
</feature>
<gene>
    <name evidence="2" type="ORF">UR67_C0001G0273</name>
</gene>
<dbReference type="STRING" id="1618350.UR67_C0001G0273"/>
<keyword evidence="1" id="KW-0472">Membrane</keyword>
<reference evidence="2 3" key="1">
    <citation type="journal article" date="2015" name="Nature">
        <title>rRNA introns, odd ribosomes, and small enigmatic genomes across a large radiation of phyla.</title>
        <authorList>
            <person name="Brown C.T."/>
            <person name="Hug L.A."/>
            <person name="Thomas B.C."/>
            <person name="Sharon I."/>
            <person name="Castelle C.J."/>
            <person name="Singh A."/>
            <person name="Wilkins M.J."/>
            <person name="Williams K.H."/>
            <person name="Banfield J.F."/>
        </authorList>
    </citation>
    <scope>NUCLEOTIDE SEQUENCE [LARGE SCALE GENOMIC DNA]</scope>
</reference>
<feature type="transmembrane region" description="Helical" evidence="1">
    <location>
        <begin position="153"/>
        <end position="172"/>
    </location>
</feature>
<dbReference type="AlphaFoldDB" id="A0A0G0BLI4"/>
<evidence type="ECO:0000313" key="2">
    <source>
        <dbReference type="EMBL" id="KKP70364.1"/>
    </source>
</evidence>
<sequence length="188" mass="22211">MEKTKKKDISTESLQYLTKEAFLPSFLLIVTKVVGMFLLPILLGFQYTIEWKLDVFPINFIFISPEQALIVNSYTNLAMYAVIFVGFFWVLIRSYHFHDTHIKPGTTAKLADLKMLHLITTSFDVYHSAFVWFCFMWLAVIMSTVYYLLALSYMWVFMGTFLASVMMTYLLIDDLEKEFYVWRLFNEN</sequence>
<name>A0A0G0BLI4_UNCC3</name>
<protein>
    <submittedName>
        <fullName evidence="2">Uncharacterized protein</fullName>
    </submittedName>
</protein>
<comment type="caution">
    <text evidence="2">The sequence shown here is derived from an EMBL/GenBank/DDBJ whole genome shotgun (WGS) entry which is preliminary data.</text>
</comment>
<keyword evidence="1" id="KW-0812">Transmembrane</keyword>
<organism evidence="2 3">
    <name type="scientific">candidate division CPR3 bacterium GW2011_GWF2_35_18</name>
    <dbReference type="NCBI Taxonomy" id="1618350"/>
    <lineage>
        <taxon>Bacteria</taxon>
        <taxon>Bacteria division CPR3</taxon>
    </lineage>
</organism>
<feature type="transmembrane region" description="Helical" evidence="1">
    <location>
        <begin position="125"/>
        <end position="147"/>
    </location>
</feature>
<proteinExistence type="predicted"/>
<dbReference type="Proteomes" id="UP000034581">
    <property type="component" value="Unassembled WGS sequence"/>
</dbReference>